<organism evidence="2 3">
    <name type="scientific">Chryseosolibacter indicus</name>
    <dbReference type="NCBI Taxonomy" id="2782351"/>
    <lineage>
        <taxon>Bacteria</taxon>
        <taxon>Pseudomonadati</taxon>
        <taxon>Bacteroidota</taxon>
        <taxon>Cytophagia</taxon>
        <taxon>Cytophagales</taxon>
        <taxon>Chryseotaleaceae</taxon>
        <taxon>Chryseosolibacter</taxon>
    </lineage>
</organism>
<evidence type="ECO:0000256" key="1">
    <source>
        <dbReference type="SAM" id="SignalP"/>
    </source>
</evidence>
<accession>A0ABS5VKA4</accession>
<keyword evidence="3" id="KW-1185">Reference proteome</keyword>
<dbReference type="SUPFAM" id="SSF56925">
    <property type="entry name" value="OMPA-like"/>
    <property type="match status" value="1"/>
</dbReference>
<dbReference type="RefSeq" id="WP_254151562.1">
    <property type="nucleotide sequence ID" value="NZ_JAHESD010000002.1"/>
</dbReference>
<dbReference type="Proteomes" id="UP000772618">
    <property type="component" value="Unassembled WGS sequence"/>
</dbReference>
<evidence type="ECO:0008006" key="4">
    <source>
        <dbReference type="Google" id="ProtNLM"/>
    </source>
</evidence>
<feature type="signal peptide" evidence="1">
    <location>
        <begin position="1"/>
        <end position="20"/>
    </location>
</feature>
<evidence type="ECO:0000313" key="2">
    <source>
        <dbReference type="EMBL" id="MBT1701863.1"/>
    </source>
</evidence>
<name>A0ABS5VKA4_9BACT</name>
<reference evidence="2 3" key="1">
    <citation type="submission" date="2021-05" db="EMBL/GenBank/DDBJ databases">
        <title>A Polyphasic approach of four new species of the genus Ohtaekwangia: Ohtaekwangia histidinii sp. nov., Ohtaekwangia cretensis sp. nov., Ohtaekwangia indiensis sp. nov., Ohtaekwangia reichenbachii sp. nov. from diverse environment.</title>
        <authorList>
            <person name="Octaviana S."/>
        </authorList>
    </citation>
    <scope>NUCLEOTIDE SEQUENCE [LARGE SCALE GENOMIC DNA]</scope>
    <source>
        <strain evidence="2 3">PWU20</strain>
    </source>
</reference>
<dbReference type="InterPro" id="IPR011250">
    <property type="entry name" value="OMP/PagP_B-barrel"/>
</dbReference>
<dbReference type="EMBL" id="JAHESD010000002">
    <property type="protein sequence ID" value="MBT1701863.1"/>
    <property type="molecule type" value="Genomic_DNA"/>
</dbReference>
<gene>
    <name evidence="2" type="ORF">KK060_01145</name>
</gene>
<sequence>MKKVLLSIIAVVAITSASFAQGRASLGLELNLPMGDFGDVVGLGIGGTVRYEGKINENLNWLGTAGYVSFLEKDDSGFTASIIPIQGGVKYYFNESFNGFYGGAELGAHIVSAKFGDESDSETKFGFAPSVGYHLGNIDISARYQIISDADFVGFRLAYVFGSAE</sequence>
<proteinExistence type="predicted"/>
<protein>
    <recommendedName>
        <fullName evidence="4">Outer membrane protein beta-barrel domain-containing protein</fullName>
    </recommendedName>
</protein>
<keyword evidence="1" id="KW-0732">Signal</keyword>
<comment type="caution">
    <text evidence="2">The sequence shown here is derived from an EMBL/GenBank/DDBJ whole genome shotgun (WGS) entry which is preliminary data.</text>
</comment>
<evidence type="ECO:0000313" key="3">
    <source>
        <dbReference type="Proteomes" id="UP000772618"/>
    </source>
</evidence>
<feature type="chain" id="PRO_5046268071" description="Outer membrane protein beta-barrel domain-containing protein" evidence="1">
    <location>
        <begin position="21"/>
        <end position="165"/>
    </location>
</feature>